<gene>
    <name evidence="1" type="ORF">SAMN02745165_01424</name>
</gene>
<name>A0A1M6G636_MALRU</name>
<protein>
    <submittedName>
        <fullName evidence="1">Uncharacterized protein</fullName>
    </submittedName>
</protein>
<reference evidence="1 2" key="1">
    <citation type="submission" date="2016-11" db="EMBL/GenBank/DDBJ databases">
        <authorList>
            <person name="Jaros S."/>
            <person name="Januszkiewicz K."/>
            <person name="Wedrychowicz H."/>
        </authorList>
    </citation>
    <scope>NUCLEOTIDE SEQUENCE [LARGE SCALE GENOMIC DNA]</scope>
    <source>
        <strain evidence="1 2">DSM 5091</strain>
    </source>
</reference>
<dbReference type="EMBL" id="FQZT01000004">
    <property type="protein sequence ID" value="SHJ05370.1"/>
    <property type="molecule type" value="Genomic_DNA"/>
</dbReference>
<dbReference type="RefSeq" id="WP_072907240.1">
    <property type="nucleotide sequence ID" value="NZ_FQZT01000004.1"/>
</dbReference>
<organism evidence="1 2">
    <name type="scientific">Malonomonas rubra DSM 5091</name>
    <dbReference type="NCBI Taxonomy" id="1122189"/>
    <lineage>
        <taxon>Bacteria</taxon>
        <taxon>Pseudomonadati</taxon>
        <taxon>Thermodesulfobacteriota</taxon>
        <taxon>Desulfuromonadia</taxon>
        <taxon>Desulfuromonadales</taxon>
        <taxon>Geopsychrobacteraceae</taxon>
        <taxon>Malonomonas</taxon>
    </lineage>
</organism>
<proteinExistence type="predicted"/>
<evidence type="ECO:0000313" key="2">
    <source>
        <dbReference type="Proteomes" id="UP000184171"/>
    </source>
</evidence>
<dbReference type="Proteomes" id="UP000184171">
    <property type="component" value="Unassembled WGS sequence"/>
</dbReference>
<accession>A0A1M6G636</accession>
<evidence type="ECO:0000313" key="1">
    <source>
        <dbReference type="EMBL" id="SHJ05370.1"/>
    </source>
</evidence>
<dbReference type="STRING" id="1122189.SAMN02745165_01424"/>
<dbReference type="OrthoDB" id="9850508at2"/>
<sequence>MNDFIVVSAHINRLLGYFCQYFSHESLSKAVRQQILSDSNRFHLKLRDDGDLPAYDQHLELAKSAYRIMLLKLNQQEVVDDILFCGESELSWEETSRSLSDLYQLNLNCMELYTFYYLHEINNHFYIDSPLPQPEAVNA</sequence>
<dbReference type="AlphaFoldDB" id="A0A1M6G636"/>
<keyword evidence="2" id="KW-1185">Reference proteome</keyword>